<evidence type="ECO:0000313" key="1">
    <source>
        <dbReference type="EMBL" id="ACV23487.1"/>
    </source>
</evidence>
<keyword evidence="2" id="KW-1185">Reference proteome</keyword>
<dbReference type="EMBL" id="CP001684">
    <property type="protein sequence ID" value="ACV23487.1"/>
    <property type="molecule type" value="Genomic_DNA"/>
</dbReference>
<proteinExistence type="predicted"/>
<sequence length="283" mass="32515">MFSPLNSSYIWFLSFRYYREAQRNRYLCIAQQKYESICFERLEKALGQAEGLGLLGSDPDMAELLGFGGFGGSLDELHRRACSDTIDYLQDCESEIDAAIAAEDLRDDWGSWCFKSPVKSAVYEMLQLGPTSDEQAAALFRAVATLFACRIFQAAPEPDDKDWEIRMLSDRLYMGAAVQRRYLELVGMNSLMEELETLSRAAGKDEEGIAFDSFIWSWCDSWGISGRRRDEELQKAYLDVVSDKEAFRKIALRAMEYSEFHSPSGRFWPDVSYGREVVFRYEF</sequence>
<dbReference type="AlphaFoldDB" id="C7N2H9"/>
<organism evidence="1 2">
    <name type="scientific">Slackia heliotrinireducens (strain ATCC 29202 / DSM 20476 / NCTC 11029 / RHS 1)</name>
    <name type="common">Peptococcus heliotrinreducens</name>
    <dbReference type="NCBI Taxonomy" id="471855"/>
    <lineage>
        <taxon>Bacteria</taxon>
        <taxon>Bacillati</taxon>
        <taxon>Actinomycetota</taxon>
        <taxon>Coriobacteriia</taxon>
        <taxon>Eggerthellales</taxon>
        <taxon>Eggerthellaceae</taxon>
        <taxon>Slackia</taxon>
    </lineage>
</organism>
<protein>
    <submittedName>
        <fullName evidence="1">Uncharacterized protein</fullName>
    </submittedName>
</protein>
<evidence type="ECO:0000313" key="2">
    <source>
        <dbReference type="Proteomes" id="UP000002026"/>
    </source>
</evidence>
<reference evidence="1 2" key="1">
    <citation type="journal article" date="2009" name="Stand. Genomic Sci.">
        <title>Complete genome sequence of Slackia heliotrinireducens type strain (RHS 1).</title>
        <authorList>
            <person name="Pukall R."/>
            <person name="Lapidus A."/>
            <person name="Nolan M."/>
            <person name="Copeland A."/>
            <person name="Glavina Del Rio T."/>
            <person name="Lucas S."/>
            <person name="Chen F."/>
            <person name="Tice H."/>
            <person name="Cheng J.F."/>
            <person name="Chertkov O."/>
            <person name="Bruce D."/>
            <person name="Goodwin L."/>
            <person name="Kuske C."/>
            <person name="Brettin T."/>
            <person name="Detter J.C."/>
            <person name="Han C."/>
            <person name="Pitluck S."/>
            <person name="Pati A."/>
            <person name="Mavrommatis K."/>
            <person name="Ivanova N."/>
            <person name="Ovchinnikova G."/>
            <person name="Chen A."/>
            <person name="Palaniappan K."/>
            <person name="Schneider S."/>
            <person name="Rohde M."/>
            <person name="Chain P."/>
            <person name="D'haeseleer P."/>
            <person name="Goker M."/>
            <person name="Bristow J."/>
            <person name="Eisen J.A."/>
            <person name="Markowitz V."/>
            <person name="Kyrpides N.C."/>
            <person name="Klenk H.P."/>
            <person name="Hugenholtz P."/>
        </authorList>
    </citation>
    <scope>NUCLEOTIDE SEQUENCE [LARGE SCALE GENOMIC DNA]</scope>
    <source>
        <strain evidence="2">ATCC 29202 / DSM 20476 / NCTC 11029 / RHS 1</strain>
    </source>
</reference>
<dbReference type="KEGG" id="shi:Shel_24790"/>
<gene>
    <name evidence="1" type="ordered locus">Shel_24790</name>
</gene>
<dbReference type="Proteomes" id="UP000002026">
    <property type="component" value="Chromosome"/>
</dbReference>
<accession>C7N2H9</accession>
<dbReference type="HOGENOM" id="CLU_983174_0_0_11"/>
<name>C7N2H9_SLAHD</name>
<dbReference type="RefSeq" id="WP_012799585.1">
    <property type="nucleotide sequence ID" value="NC_013165.1"/>
</dbReference>